<evidence type="ECO:0000259" key="1">
    <source>
        <dbReference type="Pfam" id="PF00561"/>
    </source>
</evidence>
<dbReference type="InterPro" id="IPR000073">
    <property type="entry name" value="AB_hydrolase_1"/>
</dbReference>
<sequence>MGNLVDSILFQPPPPSRLKENKLIWLQTSRGHRIPAFHIEYNNTNKLAAPPITILYSHANAEDLGCIYPWCKYLSRQLKVNIFAYDYTGYGLATEEGKPNEANCYSDIDAAYDYLRFQLHIPPEQIVLYGRSLGSGPSCYLAAETSVARDEQTVGGLILHAPFLSVFRIVLESGCTLLGDQFPNVDYIPNVEAPTLLIHGKVDKVVPVHHSRQLYQKLQEESRTPPLFIDEMGHNNVQLVVRDMFLDHLKNYLDRYVRAPLMRKAAAAGRISRNRR</sequence>
<reference evidence="3 4" key="1">
    <citation type="journal article" date="2021" name="Sci. Rep.">
        <title>The genome of the diatom Chaetoceros tenuissimus carries an ancient integrated fragment of an extant virus.</title>
        <authorList>
            <person name="Hongo Y."/>
            <person name="Kimura K."/>
            <person name="Takaki Y."/>
            <person name="Yoshida Y."/>
            <person name="Baba S."/>
            <person name="Kobayashi G."/>
            <person name="Nagasaki K."/>
            <person name="Hano T."/>
            <person name="Tomaru Y."/>
        </authorList>
    </citation>
    <scope>NUCLEOTIDE SEQUENCE [LARGE SCALE GENOMIC DNA]</scope>
    <source>
        <strain evidence="3 4">NIES-3715</strain>
    </source>
</reference>
<gene>
    <name evidence="3" type="ORF">CTEN210_09677</name>
</gene>
<evidence type="ECO:0000259" key="2">
    <source>
        <dbReference type="Pfam" id="PF03959"/>
    </source>
</evidence>
<accession>A0AAD3CVX3</accession>
<dbReference type="PANTHER" id="PTHR12277:SF81">
    <property type="entry name" value="PROTEIN ABHD13"/>
    <property type="match status" value="1"/>
</dbReference>
<comment type="caution">
    <text evidence="3">The sequence shown here is derived from an EMBL/GenBank/DDBJ whole genome shotgun (WGS) entry which is preliminary data.</text>
</comment>
<dbReference type="InterPro" id="IPR029058">
    <property type="entry name" value="AB_hydrolase_fold"/>
</dbReference>
<evidence type="ECO:0000313" key="4">
    <source>
        <dbReference type="Proteomes" id="UP001054902"/>
    </source>
</evidence>
<dbReference type="PANTHER" id="PTHR12277">
    <property type="entry name" value="ALPHA/BETA HYDROLASE DOMAIN-CONTAINING PROTEIN"/>
    <property type="match status" value="1"/>
</dbReference>
<dbReference type="EMBL" id="BLLK01000046">
    <property type="protein sequence ID" value="GFH53201.1"/>
    <property type="molecule type" value="Genomic_DNA"/>
</dbReference>
<organism evidence="3 4">
    <name type="scientific">Chaetoceros tenuissimus</name>
    <dbReference type="NCBI Taxonomy" id="426638"/>
    <lineage>
        <taxon>Eukaryota</taxon>
        <taxon>Sar</taxon>
        <taxon>Stramenopiles</taxon>
        <taxon>Ochrophyta</taxon>
        <taxon>Bacillariophyta</taxon>
        <taxon>Coscinodiscophyceae</taxon>
        <taxon>Chaetocerotophycidae</taxon>
        <taxon>Chaetocerotales</taxon>
        <taxon>Chaetocerotaceae</taxon>
        <taxon>Chaetoceros</taxon>
    </lineage>
</organism>
<feature type="domain" description="Serine hydrolase" evidence="2">
    <location>
        <begin position="169"/>
        <end position="221"/>
    </location>
</feature>
<feature type="domain" description="AB hydrolase-1" evidence="1">
    <location>
        <begin position="66"/>
        <end position="162"/>
    </location>
</feature>
<dbReference type="Pfam" id="PF00561">
    <property type="entry name" value="Abhydrolase_1"/>
    <property type="match status" value="1"/>
</dbReference>
<dbReference type="Gene3D" id="3.40.50.1820">
    <property type="entry name" value="alpha/beta hydrolase"/>
    <property type="match status" value="2"/>
</dbReference>
<dbReference type="SUPFAM" id="SSF53474">
    <property type="entry name" value="alpha/beta-Hydrolases"/>
    <property type="match status" value="1"/>
</dbReference>
<dbReference type="AlphaFoldDB" id="A0AAD3CVX3"/>
<proteinExistence type="predicted"/>
<keyword evidence="4" id="KW-1185">Reference proteome</keyword>
<dbReference type="Pfam" id="PF03959">
    <property type="entry name" value="FSH1"/>
    <property type="match status" value="1"/>
</dbReference>
<dbReference type="Proteomes" id="UP001054902">
    <property type="component" value="Unassembled WGS sequence"/>
</dbReference>
<name>A0AAD3CVX3_9STRA</name>
<evidence type="ECO:0000313" key="3">
    <source>
        <dbReference type="EMBL" id="GFH53201.1"/>
    </source>
</evidence>
<dbReference type="InterPro" id="IPR005645">
    <property type="entry name" value="FSH-like_dom"/>
</dbReference>
<protein>
    <submittedName>
        <fullName evidence="3">Alpha/beta-hydrolase</fullName>
    </submittedName>
</protein>